<dbReference type="Gene3D" id="3.40.190.10">
    <property type="entry name" value="Periplasmic binding protein-like II"/>
    <property type="match status" value="1"/>
</dbReference>
<reference evidence="3 4" key="1">
    <citation type="submission" date="2019-03" db="EMBL/GenBank/DDBJ databases">
        <title>Genomic Encyclopedia of Type Strains, Phase IV (KMG-IV): sequencing the most valuable type-strain genomes for metagenomic binning, comparative biology and taxonomic classification.</title>
        <authorList>
            <person name="Goeker M."/>
        </authorList>
    </citation>
    <scope>NUCLEOTIDE SEQUENCE [LARGE SCALE GENOMIC DNA]</scope>
    <source>
        <strain evidence="3 4">DSM 24591</strain>
    </source>
</reference>
<dbReference type="InterPro" id="IPR042100">
    <property type="entry name" value="Bug_dom1"/>
</dbReference>
<evidence type="ECO:0000256" key="1">
    <source>
        <dbReference type="ARBA" id="ARBA00006987"/>
    </source>
</evidence>
<comment type="similarity">
    <text evidence="1">Belongs to the UPF0065 (bug) family.</text>
</comment>
<dbReference type="PIRSF" id="PIRSF017082">
    <property type="entry name" value="YflP"/>
    <property type="match status" value="1"/>
</dbReference>
<dbReference type="Gene3D" id="3.40.190.150">
    <property type="entry name" value="Bordetella uptake gene, domain 1"/>
    <property type="match status" value="1"/>
</dbReference>
<dbReference type="EMBL" id="SMAJ01000002">
    <property type="protein sequence ID" value="TCT10436.1"/>
    <property type="molecule type" value="Genomic_DNA"/>
</dbReference>
<evidence type="ECO:0000256" key="2">
    <source>
        <dbReference type="SAM" id="SignalP"/>
    </source>
</evidence>
<dbReference type="RefSeq" id="WP_165930904.1">
    <property type="nucleotide sequence ID" value="NZ_SMAJ01000002.1"/>
</dbReference>
<dbReference type="PANTHER" id="PTHR42928">
    <property type="entry name" value="TRICARBOXYLATE-BINDING PROTEIN"/>
    <property type="match status" value="1"/>
</dbReference>
<proteinExistence type="inferred from homology"/>
<dbReference type="Proteomes" id="UP000295525">
    <property type="component" value="Unassembled WGS sequence"/>
</dbReference>
<evidence type="ECO:0000313" key="3">
    <source>
        <dbReference type="EMBL" id="TCT10436.1"/>
    </source>
</evidence>
<dbReference type="PANTHER" id="PTHR42928:SF5">
    <property type="entry name" value="BLR1237 PROTEIN"/>
    <property type="match status" value="1"/>
</dbReference>
<dbReference type="SUPFAM" id="SSF53850">
    <property type="entry name" value="Periplasmic binding protein-like II"/>
    <property type="match status" value="1"/>
</dbReference>
<sequence length="324" mass="33930">MRTFKLGTCALLVGTALVALPACAAGTWPDHTIVFVAPFSPGGANDLVARIFAKEVSKELKQSVIVENRPGAGGVVGAAHVAHSKPDGYTYLVGANGTITNSLIRATQPYKDAQLTPVALMGVAPSVIVTNASNPANNLKEFVENAKKNHVNRITFAVAGVGSTPDFVGEMMKEETGLPMQAIPYKSGSEDVNAVMGNQVDATSEASIVTLPLVKAGKLKALATTWGGKLASAPNIKTTAEEGYPNIRIGHWEGLFAPTGTPATVLDKMNAAIQKAAKSKEVLDALDKSSIEPGRGTRAEFIKFTQDERARLGKVVAKGHMKAS</sequence>
<protein>
    <submittedName>
        <fullName evidence="3">Tripartite-type tricarboxylate transporter receptor subunit TctC</fullName>
    </submittedName>
</protein>
<gene>
    <name evidence="3" type="ORF">EDC26_102396</name>
</gene>
<feature type="chain" id="PRO_5020475913" evidence="2">
    <location>
        <begin position="25"/>
        <end position="324"/>
    </location>
</feature>
<keyword evidence="2" id="KW-0732">Signal</keyword>
<dbReference type="Pfam" id="PF03401">
    <property type="entry name" value="TctC"/>
    <property type="match status" value="1"/>
</dbReference>
<keyword evidence="4" id="KW-1185">Reference proteome</keyword>
<organism evidence="3 4">
    <name type="scientific">Paralcaligenes ureilyticus</name>
    <dbReference type="NCBI Taxonomy" id="627131"/>
    <lineage>
        <taxon>Bacteria</taxon>
        <taxon>Pseudomonadati</taxon>
        <taxon>Pseudomonadota</taxon>
        <taxon>Betaproteobacteria</taxon>
        <taxon>Burkholderiales</taxon>
        <taxon>Alcaligenaceae</taxon>
        <taxon>Paralcaligenes</taxon>
    </lineage>
</organism>
<evidence type="ECO:0000313" key="4">
    <source>
        <dbReference type="Proteomes" id="UP000295525"/>
    </source>
</evidence>
<name>A0A4R3MAX8_9BURK</name>
<dbReference type="InterPro" id="IPR005064">
    <property type="entry name" value="BUG"/>
</dbReference>
<comment type="caution">
    <text evidence="3">The sequence shown here is derived from an EMBL/GenBank/DDBJ whole genome shotgun (WGS) entry which is preliminary data.</text>
</comment>
<accession>A0A4R3MAX8</accession>
<keyword evidence="3" id="KW-0675">Receptor</keyword>
<dbReference type="CDD" id="cd07012">
    <property type="entry name" value="PBP2_Bug_TTT"/>
    <property type="match status" value="1"/>
</dbReference>
<feature type="signal peptide" evidence="2">
    <location>
        <begin position="1"/>
        <end position="24"/>
    </location>
</feature>
<dbReference type="AlphaFoldDB" id="A0A4R3MAX8"/>